<sequence>FVRAQPVSRPQAICVGARQWVTVAIQRLVHLLNNKCYFNFLFKKDIKKVKDITQAMNNDTFLNISTSKKRYAG</sequence>
<feature type="non-terminal residue" evidence="1">
    <location>
        <position position="1"/>
    </location>
</feature>
<evidence type="ECO:0000313" key="1">
    <source>
        <dbReference type="EMBL" id="MDF3636075.1"/>
    </source>
</evidence>
<dbReference type="Proteomes" id="UP001215180">
    <property type="component" value="Unassembled WGS sequence"/>
</dbReference>
<protein>
    <submittedName>
        <fullName evidence="1">Uncharacterized protein</fullName>
    </submittedName>
</protein>
<gene>
    <name evidence="1" type="ORF">P3S46_02430</name>
</gene>
<evidence type="ECO:0000313" key="2">
    <source>
        <dbReference type="Proteomes" id="UP001215180"/>
    </source>
</evidence>
<reference evidence="1" key="1">
    <citation type="submission" date="2023-03" db="EMBL/GenBank/DDBJ databases">
        <title>A Study on Prevalence and Characterization of Enterobacter cloacae strains in China.</title>
        <authorList>
            <person name="Zheng Z."/>
        </authorList>
    </citation>
    <scope>NUCLEOTIDE SEQUENCE</scope>
    <source>
        <strain evidence="1">EC77</strain>
    </source>
</reference>
<proteinExistence type="predicted"/>
<dbReference type="AlphaFoldDB" id="A0AAW6NIB4"/>
<accession>A0AAW6NIB4</accession>
<dbReference type="EMBL" id="JARJGR010000344">
    <property type="protein sequence ID" value="MDF3636075.1"/>
    <property type="molecule type" value="Genomic_DNA"/>
</dbReference>
<comment type="caution">
    <text evidence="1">The sequence shown here is derived from an EMBL/GenBank/DDBJ whole genome shotgun (WGS) entry which is preliminary data.</text>
</comment>
<dbReference type="RefSeq" id="WP_276201002.1">
    <property type="nucleotide sequence ID" value="NZ_JARJGR010000344.1"/>
</dbReference>
<organism evidence="1 2">
    <name type="scientific">Enterobacter cloacae</name>
    <dbReference type="NCBI Taxonomy" id="550"/>
    <lineage>
        <taxon>Bacteria</taxon>
        <taxon>Pseudomonadati</taxon>
        <taxon>Pseudomonadota</taxon>
        <taxon>Gammaproteobacteria</taxon>
        <taxon>Enterobacterales</taxon>
        <taxon>Enterobacteriaceae</taxon>
        <taxon>Enterobacter</taxon>
        <taxon>Enterobacter cloacae complex</taxon>
    </lineage>
</organism>
<name>A0AAW6NIB4_ENTCL</name>